<protein>
    <submittedName>
        <fullName evidence="1">Uncharacterized protein</fullName>
    </submittedName>
</protein>
<evidence type="ECO:0000313" key="1">
    <source>
        <dbReference type="EMBL" id="ONI04555.1"/>
    </source>
</evidence>
<sequence length="111" mass="13034">MSEANRKLLEDWKPVYISVCDVTDAADTCQTYSMKLEKKESYCRPLLTLIDLTKAREHFFYTIGPFGRIVDKRKLLVLSDREIGPRWSDNNKDTLEFTVFPVPRLDLRTLF</sequence>
<dbReference type="Gramene" id="ONI04555">
    <property type="protein sequence ID" value="ONI04555"/>
    <property type="gene ID" value="PRUPE_6G327900"/>
</dbReference>
<reference evidence="1 2" key="1">
    <citation type="journal article" date="2013" name="Nat. Genet.">
        <title>The high-quality draft genome of peach (Prunus persica) identifies unique patterns of genetic diversity, domestication and genome evolution.</title>
        <authorList>
            <consortium name="International Peach Genome Initiative"/>
            <person name="Verde I."/>
            <person name="Abbott A.G."/>
            <person name="Scalabrin S."/>
            <person name="Jung S."/>
            <person name="Shu S."/>
            <person name="Marroni F."/>
            <person name="Zhebentyayeva T."/>
            <person name="Dettori M.T."/>
            <person name="Grimwood J."/>
            <person name="Cattonaro F."/>
            <person name="Zuccolo A."/>
            <person name="Rossini L."/>
            <person name="Jenkins J."/>
            <person name="Vendramin E."/>
            <person name="Meisel L.A."/>
            <person name="Decroocq V."/>
            <person name="Sosinski B."/>
            <person name="Prochnik S."/>
            <person name="Mitros T."/>
            <person name="Policriti A."/>
            <person name="Cipriani G."/>
            <person name="Dondini L."/>
            <person name="Ficklin S."/>
            <person name="Goodstein D.M."/>
            <person name="Xuan P."/>
            <person name="Del Fabbro C."/>
            <person name="Aramini V."/>
            <person name="Copetti D."/>
            <person name="Gonzalez S."/>
            <person name="Horner D.S."/>
            <person name="Falchi R."/>
            <person name="Lucas S."/>
            <person name="Mica E."/>
            <person name="Maldonado J."/>
            <person name="Lazzari B."/>
            <person name="Bielenberg D."/>
            <person name="Pirona R."/>
            <person name="Miculan M."/>
            <person name="Barakat A."/>
            <person name="Testolin R."/>
            <person name="Stella A."/>
            <person name="Tartarini S."/>
            <person name="Tonutti P."/>
            <person name="Arus P."/>
            <person name="Orellana A."/>
            <person name="Wells C."/>
            <person name="Main D."/>
            <person name="Vizzotto G."/>
            <person name="Silva H."/>
            <person name="Salamini F."/>
            <person name="Schmutz J."/>
            <person name="Morgante M."/>
            <person name="Rokhsar D.S."/>
        </authorList>
    </citation>
    <scope>NUCLEOTIDE SEQUENCE [LARGE SCALE GENOMIC DNA]</scope>
    <source>
        <strain evidence="2">cv. Nemared</strain>
    </source>
</reference>
<proteinExistence type="predicted"/>
<organism evidence="1 2">
    <name type="scientific">Prunus persica</name>
    <name type="common">Peach</name>
    <name type="synonym">Amygdalus persica</name>
    <dbReference type="NCBI Taxonomy" id="3760"/>
    <lineage>
        <taxon>Eukaryota</taxon>
        <taxon>Viridiplantae</taxon>
        <taxon>Streptophyta</taxon>
        <taxon>Embryophyta</taxon>
        <taxon>Tracheophyta</taxon>
        <taxon>Spermatophyta</taxon>
        <taxon>Magnoliopsida</taxon>
        <taxon>eudicotyledons</taxon>
        <taxon>Gunneridae</taxon>
        <taxon>Pentapetalae</taxon>
        <taxon>rosids</taxon>
        <taxon>fabids</taxon>
        <taxon>Rosales</taxon>
        <taxon>Rosaceae</taxon>
        <taxon>Amygdaloideae</taxon>
        <taxon>Amygdaleae</taxon>
        <taxon>Prunus</taxon>
    </lineage>
</organism>
<keyword evidence="2" id="KW-1185">Reference proteome</keyword>
<accession>A0A251P2G6</accession>
<dbReference type="AlphaFoldDB" id="A0A251P2G6"/>
<evidence type="ECO:0000313" key="2">
    <source>
        <dbReference type="Proteomes" id="UP000006882"/>
    </source>
</evidence>
<dbReference type="Proteomes" id="UP000006882">
    <property type="component" value="Chromosome G6"/>
</dbReference>
<name>A0A251P2G6_PRUPE</name>
<gene>
    <name evidence="1" type="ORF">PRUPE_6G327900</name>
</gene>
<dbReference type="EMBL" id="CM007656">
    <property type="protein sequence ID" value="ONI04555.1"/>
    <property type="molecule type" value="Genomic_DNA"/>
</dbReference>